<evidence type="ECO:0000313" key="1">
    <source>
        <dbReference type="EMBL" id="ABP50662.1"/>
    </source>
</evidence>
<evidence type="ECO:0008006" key="3">
    <source>
        <dbReference type="Google" id="ProtNLM"/>
    </source>
</evidence>
<dbReference type="HOGENOM" id="CLU_1136094_0_0_2"/>
<reference evidence="1 2" key="1">
    <citation type="submission" date="2007-04" db="EMBL/GenBank/DDBJ databases">
        <title>Complete sequence of Pyrobaculum arsenaticum DSM 13514.</title>
        <authorList>
            <consortium name="US DOE Joint Genome Institute"/>
            <person name="Copeland A."/>
            <person name="Lucas S."/>
            <person name="Lapidus A."/>
            <person name="Barry K."/>
            <person name="Glavina del Rio T."/>
            <person name="Dalin E."/>
            <person name="Tice H."/>
            <person name="Pitluck S."/>
            <person name="Chain P."/>
            <person name="Malfatti S."/>
            <person name="Shin M."/>
            <person name="Vergez L."/>
            <person name="Schmutz J."/>
            <person name="Larimer F."/>
            <person name="Land M."/>
            <person name="Hauser L."/>
            <person name="Kyrpides N."/>
            <person name="Mikhailova N."/>
            <person name="Cozen A.E."/>
            <person name="Fitz-Gibbon S.T."/>
            <person name="House C.H."/>
            <person name="Saltikov C."/>
            <person name="Lowe T.M."/>
            <person name="Richardson P."/>
        </authorList>
    </citation>
    <scope>NUCLEOTIDE SEQUENCE [LARGE SCALE GENOMIC DNA]</scope>
    <source>
        <strain evidence="2">ATCC 700994 / DSM 13514 / JCM 11321 / PZ6</strain>
    </source>
</reference>
<proteinExistence type="predicted"/>
<evidence type="ECO:0000313" key="2">
    <source>
        <dbReference type="Proteomes" id="UP000001567"/>
    </source>
</evidence>
<dbReference type="KEGG" id="pas:Pars_1084"/>
<dbReference type="Proteomes" id="UP000001567">
    <property type="component" value="Chromosome"/>
</dbReference>
<dbReference type="AlphaFoldDB" id="A4WJU5"/>
<dbReference type="EMBL" id="CP000660">
    <property type="protein sequence ID" value="ABP50662.1"/>
    <property type="molecule type" value="Genomic_DNA"/>
</dbReference>
<sequence length="254" mass="26845">MLLFISFRPDVKCFCGRPALESGLCPYHDPQCIRDRRCRARLSFDPVCEGCNLPGGEASGVAPRLRGAKIHGPLIVETVVGDVELSEARGVDVFIYNVRGAVRLGGSRFRHIYIDTVLGDVYMAGVKAESVVVEGVVGRLVADGAKLGGHLYVGEVKGGVSLAAAQLAGEAVLYKIAGRISAGARAYSIAISNSKGDVELPGANTEGDIHIVESTGERLDLSGVEVGGRIFLVNSKFGGARIDRGDILKRLVVL</sequence>
<protein>
    <recommendedName>
        <fullName evidence="3">DUF342 domain-containing protein</fullName>
    </recommendedName>
</protein>
<gene>
    <name evidence="1" type="ordered locus">Pars_1084</name>
</gene>
<organism evidence="1 2">
    <name type="scientific">Pyrobaculum arsenaticum (strain DSM 13514 / JCM 11321 / PZ6)</name>
    <dbReference type="NCBI Taxonomy" id="340102"/>
    <lineage>
        <taxon>Archaea</taxon>
        <taxon>Thermoproteota</taxon>
        <taxon>Thermoprotei</taxon>
        <taxon>Thermoproteales</taxon>
        <taxon>Thermoproteaceae</taxon>
        <taxon>Pyrobaculum</taxon>
    </lineage>
</organism>
<accession>A4WJU5</accession>
<dbReference type="STRING" id="340102.Pars_1084"/>
<name>A4WJU5_PYRAR</name>